<gene>
    <name evidence="2" type="ORF">KUG47_04790</name>
</gene>
<keyword evidence="1" id="KW-0472">Membrane</keyword>
<dbReference type="Proteomes" id="UP000752297">
    <property type="component" value="Unassembled WGS sequence"/>
</dbReference>
<accession>A0A949UTJ2</accession>
<keyword evidence="1" id="KW-1133">Transmembrane helix</keyword>
<reference evidence="2 3" key="1">
    <citation type="submission" date="2021-06" db="EMBL/GenBank/DDBJ databases">
        <title>Falsochrobactrum tianjin sp.nov., a new petroleum-degrading bacteria isolated from oily soils.</title>
        <authorList>
            <person name="Chen G."/>
            <person name="Chen H."/>
            <person name="Tian J."/>
            <person name="Qing J."/>
            <person name="Zhong L."/>
            <person name="Ma W."/>
            <person name="Song Y."/>
            <person name="Cui X."/>
            <person name="Yan B."/>
        </authorList>
    </citation>
    <scope>NUCLEOTIDE SEQUENCE [LARGE SCALE GENOMIC DNA]</scope>
    <source>
        <strain evidence="2 3">TDYN1</strain>
    </source>
</reference>
<dbReference type="AlphaFoldDB" id="A0A949UTJ2"/>
<proteinExistence type="predicted"/>
<sequence>MAIICRTSLLRASAISRAVQGLRLTTALVGAGAAVGFGAATLWNDQAQAQDWLGVVDGDFYNTANWSTGTVPGSGDTAIFDRAPVRSVNVVSTAGLAALNFTAGADAYQITTAPATILQVGTIDNQSANVQTLNLSQGEALELSGDGLTGPGKTIFDTSAGGTLYLNGTATAGSGRFIGGDGALSLSPPPVQLQSGRLKVAGLSAS</sequence>
<keyword evidence="3" id="KW-1185">Reference proteome</keyword>
<keyword evidence="1" id="KW-0812">Transmembrane</keyword>
<dbReference type="RefSeq" id="WP_217676770.1">
    <property type="nucleotide sequence ID" value="NZ_JAHRVA010000001.1"/>
</dbReference>
<name>A0A949UTJ2_9HYPH</name>
<comment type="caution">
    <text evidence="2">The sequence shown here is derived from an EMBL/GenBank/DDBJ whole genome shotgun (WGS) entry which is preliminary data.</text>
</comment>
<evidence type="ECO:0000313" key="3">
    <source>
        <dbReference type="Proteomes" id="UP000752297"/>
    </source>
</evidence>
<organism evidence="2 3">
    <name type="scientific">Falsochrobactrum tianjinense</name>
    <dbReference type="NCBI Taxonomy" id="2706015"/>
    <lineage>
        <taxon>Bacteria</taxon>
        <taxon>Pseudomonadati</taxon>
        <taxon>Pseudomonadota</taxon>
        <taxon>Alphaproteobacteria</taxon>
        <taxon>Hyphomicrobiales</taxon>
        <taxon>Brucellaceae</taxon>
        <taxon>Falsochrobactrum</taxon>
    </lineage>
</organism>
<evidence type="ECO:0000256" key="1">
    <source>
        <dbReference type="SAM" id="Phobius"/>
    </source>
</evidence>
<dbReference type="EMBL" id="JAHRVA010000001">
    <property type="protein sequence ID" value="MBV2142812.1"/>
    <property type="molecule type" value="Genomic_DNA"/>
</dbReference>
<evidence type="ECO:0000313" key="2">
    <source>
        <dbReference type="EMBL" id="MBV2142812.1"/>
    </source>
</evidence>
<feature type="transmembrane region" description="Helical" evidence="1">
    <location>
        <begin position="21"/>
        <end position="43"/>
    </location>
</feature>
<protein>
    <submittedName>
        <fullName evidence="2">Uncharacterized protein</fullName>
    </submittedName>
</protein>